<dbReference type="Proteomes" id="UP000314985">
    <property type="component" value="Chromosome 15"/>
</dbReference>
<keyword evidence="12" id="KW-0269">Exonuclease</keyword>
<dbReference type="Ensembl" id="ENSSSCT00035090675.1">
    <property type="protein sequence ID" value="ENSSSCP00035037992.1"/>
    <property type="gene ID" value="ENSSSCG00035067249.1"/>
</dbReference>
<evidence type="ECO:0000313" key="20">
    <source>
        <dbReference type="Ensembl" id="ENSSSCP00070044998.1"/>
    </source>
</evidence>
<keyword evidence="6" id="KW-0963">Cytoplasm</keyword>
<gene>
    <name evidence="20" type="primary">ERI1</name>
</gene>
<keyword evidence="9" id="KW-0540">Nuclease</keyword>
<accession>A0A4X1VSG4</accession>
<evidence type="ECO:0000256" key="4">
    <source>
        <dbReference type="ARBA" id="ARBA00004604"/>
    </source>
</evidence>
<dbReference type="SMART" id="SM00513">
    <property type="entry name" value="SAP"/>
    <property type="match status" value="1"/>
</dbReference>
<keyword evidence="15" id="KW-0943">RNA-mediated gene silencing</keyword>
<evidence type="ECO:0000256" key="17">
    <source>
        <dbReference type="ARBA" id="ARBA00070944"/>
    </source>
</evidence>
<evidence type="ECO:0000256" key="18">
    <source>
        <dbReference type="ARBA" id="ARBA00080754"/>
    </source>
</evidence>
<dbReference type="Gene3D" id="1.10.720.30">
    <property type="entry name" value="SAP domain"/>
    <property type="match status" value="1"/>
</dbReference>
<comment type="cofactor">
    <cofactor evidence="2">
        <name>Mg(2+)</name>
        <dbReference type="ChEBI" id="CHEBI:18420"/>
    </cofactor>
</comment>
<sequence>MAHQEQLEAGLHRRLGMSQLLLVGCDIGDSLHTDLVRGLDQRVVLDLPQAHPGELAKVVWQHSNLVPLQHELLQAGQLHDGVCTEFHCQISRSEMHLPDRHNHSSDVKHWFLPESSASLQKKQRCRLDGQETKGSKFITSIASDFSDPVYKEIAITNGCINRMSKEELRAKLSEFKLETRGVKDVLKKRLKNYYKKQKLMLKEGSCADSYYDYICIIDFEATCEEGNPPEFIHEIIEFPVVLLNTHTLEIEDTFQQYVRPEINTQLSDFCINLTGITQDQVDKADTFPQVLKKVIDWMKLKELGTKYKYSILTDGSWDMSKFLNIQCRLSRLKYPPFAKKWINIRKSYGNFYKVPRSQTKLTIMLEKLGMDYDGRPHSGLDDSKNIARIAVRMLQDGCELRVNEKMHAGQLMSVSSSLPIEGTPAPQMPHSRK</sequence>
<evidence type="ECO:0000256" key="12">
    <source>
        <dbReference type="ARBA" id="ARBA00022839"/>
    </source>
</evidence>
<dbReference type="SMART" id="SM00479">
    <property type="entry name" value="EXOIII"/>
    <property type="match status" value="1"/>
</dbReference>
<evidence type="ECO:0000256" key="5">
    <source>
        <dbReference type="ARBA" id="ARBA00012163"/>
    </source>
</evidence>
<dbReference type="Pfam" id="PF02037">
    <property type="entry name" value="SAP"/>
    <property type="match status" value="1"/>
</dbReference>
<keyword evidence="7" id="KW-0698">rRNA processing</keyword>
<comment type="catalytic activity">
    <reaction evidence="1">
        <text>Exonucleolytic cleavage in the 3'- to 5'-direction to yield nucleoside 5'-phosphates.</text>
        <dbReference type="EC" id="3.1.13.1"/>
    </reaction>
</comment>
<organism evidence="20 21">
    <name type="scientific">Sus scrofa</name>
    <name type="common">Pig</name>
    <dbReference type="NCBI Taxonomy" id="9823"/>
    <lineage>
        <taxon>Eukaryota</taxon>
        <taxon>Metazoa</taxon>
        <taxon>Chordata</taxon>
        <taxon>Craniata</taxon>
        <taxon>Vertebrata</taxon>
        <taxon>Euteleostomi</taxon>
        <taxon>Mammalia</taxon>
        <taxon>Eutheria</taxon>
        <taxon>Laurasiatheria</taxon>
        <taxon>Artiodactyla</taxon>
        <taxon>Suina</taxon>
        <taxon>Suidae</taxon>
        <taxon>Sus</taxon>
    </lineage>
</organism>
<dbReference type="GO" id="GO:0005730">
    <property type="term" value="C:nucleolus"/>
    <property type="evidence" value="ECO:0007669"/>
    <property type="project" value="UniProtKB-SubCell"/>
</dbReference>
<evidence type="ECO:0000313" key="21">
    <source>
        <dbReference type="Proteomes" id="UP000314985"/>
    </source>
</evidence>
<evidence type="ECO:0000259" key="19">
    <source>
        <dbReference type="PROSITE" id="PS50800"/>
    </source>
</evidence>
<dbReference type="GO" id="GO:0006364">
    <property type="term" value="P:rRNA processing"/>
    <property type="evidence" value="ECO:0007669"/>
    <property type="project" value="UniProtKB-KW"/>
</dbReference>
<protein>
    <recommendedName>
        <fullName evidence="17">3'-5' exoribonuclease 1</fullName>
        <ecNumber evidence="5">3.1.13.1</ecNumber>
    </recommendedName>
    <alternativeName>
        <fullName evidence="18">Histone mRNA 3'-exonuclease 1</fullName>
    </alternativeName>
</protein>
<dbReference type="EC" id="3.1.13.1" evidence="5"/>
<dbReference type="PANTHER" id="PTHR23044">
    <property type="entry name" value="3'-5' EXONUCLEASE ERI1-RELATED"/>
    <property type="match status" value="1"/>
</dbReference>
<dbReference type="AlphaFoldDB" id="A0A4X1VSG4"/>
<evidence type="ECO:0000256" key="16">
    <source>
        <dbReference type="ARBA" id="ARBA00023242"/>
    </source>
</evidence>
<dbReference type="InterPro" id="IPR047201">
    <property type="entry name" value="ERI-1_3'hExo-like"/>
</dbReference>
<evidence type="ECO:0000256" key="10">
    <source>
        <dbReference type="ARBA" id="ARBA00022723"/>
    </source>
</evidence>
<keyword evidence="8" id="KW-0597">Phosphoprotein</keyword>
<evidence type="ECO:0000256" key="1">
    <source>
        <dbReference type="ARBA" id="ARBA00001849"/>
    </source>
</evidence>
<dbReference type="Pfam" id="PF00929">
    <property type="entry name" value="RNase_T"/>
    <property type="match status" value="1"/>
</dbReference>
<keyword evidence="10" id="KW-0479">Metal-binding</keyword>
<keyword evidence="13" id="KW-0460">Magnesium</keyword>
<reference evidence="20" key="2">
    <citation type="submission" date="2025-05" db="UniProtKB">
        <authorList>
            <consortium name="Ensembl"/>
        </authorList>
    </citation>
    <scope>IDENTIFICATION</scope>
</reference>
<dbReference type="GO" id="GO:0005737">
    <property type="term" value="C:cytoplasm"/>
    <property type="evidence" value="ECO:0007669"/>
    <property type="project" value="UniProtKB-SubCell"/>
</dbReference>
<evidence type="ECO:0000256" key="14">
    <source>
        <dbReference type="ARBA" id="ARBA00022884"/>
    </source>
</evidence>
<dbReference type="InterPro" id="IPR036397">
    <property type="entry name" value="RNaseH_sf"/>
</dbReference>
<dbReference type="Gene3D" id="3.30.420.10">
    <property type="entry name" value="Ribonuclease H-like superfamily/Ribonuclease H"/>
    <property type="match status" value="1"/>
</dbReference>
<dbReference type="CDD" id="cd06133">
    <property type="entry name" value="ERI-1_3'hExo_like"/>
    <property type="match status" value="1"/>
</dbReference>
<dbReference type="PANTHER" id="PTHR23044:SF61">
    <property type="entry name" value="3'-5' EXORIBONUCLEASE 1-RELATED"/>
    <property type="match status" value="1"/>
</dbReference>
<evidence type="ECO:0000256" key="7">
    <source>
        <dbReference type="ARBA" id="ARBA00022552"/>
    </source>
</evidence>
<evidence type="ECO:0000256" key="11">
    <source>
        <dbReference type="ARBA" id="ARBA00022801"/>
    </source>
</evidence>
<dbReference type="InterPro" id="IPR012337">
    <property type="entry name" value="RNaseH-like_sf"/>
</dbReference>
<evidence type="ECO:0000256" key="13">
    <source>
        <dbReference type="ARBA" id="ARBA00022842"/>
    </source>
</evidence>
<dbReference type="GO" id="GO:0003723">
    <property type="term" value="F:RNA binding"/>
    <property type="evidence" value="ECO:0007669"/>
    <property type="project" value="UniProtKB-KW"/>
</dbReference>
<dbReference type="InterPro" id="IPR051274">
    <property type="entry name" value="3-5_Exoribonuclease"/>
</dbReference>
<dbReference type="InterPro" id="IPR013520">
    <property type="entry name" value="Ribonucl_H"/>
</dbReference>
<reference evidence="20 21" key="1">
    <citation type="submission" date="2017-08" db="EMBL/GenBank/DDBJ databases">
        <title>USMARCv1.0.</title>
        <authorList>
            <person name="Hannum G.I."/>
            <person name="Koren S."/>
            <person name="Schroeder S.G."/>
            <person name="Chin S.C."/>
            <person name="Nonneman D.J."/>
            <person name="Becker S.A."/>
            <person name="Rosen B.D."/>
            <person name="Bickhart D.M."/>
            <person name="Putnam N.H."/>
            <person name="Green R.E."/>
            <person name="Tuggle C.K."/>
            <person name="Liu H."/>
            <person name="Rohrer G.A."/>
            <person name="Warr A."/>
            <person name="Hall R."/>
            <person name="Kim K."/>
            <person name="Hume D.A."/>
            <person name="Talbot R."/>
            <person name="Chow W."/>
            <person name="Howe K."/>
            <person name="Schwartz A.S."/>
            <person name="Watson M."/>
            <person name="Archibald A.L."/>
            <person name="Phillippy A.M."/>
            <person name="Smith T.P.L."/>
        </authorList>
    </citation>
    <scope>NUCLEOTIDE SEQUENCE [LARGE SCALE GENOMIC DNA]</scope>
</reference>
<dbReference type="SUPFAM" id="SSF53098">
    <property type="entry name" value="Ribonuclease H-like"/>
    <property type="match status" value="1"/>
</dbReference>
<dbReference type="GO" id="GO:0031047">
    <property type="term" value="P:regulatory ncRNA-mediated gene silencing"/>
    <property type="evidence" value="ECO:0007669"/>
    <property type="project" value="UniProtKB-KW"/>
</dbReference>
<dbReference type="InterPro" id="IPR003034">
    <property type="entry name" value="SAP_dom"/>
</dbReference>
<evidence type="ECO:0000256" key="2">
    <source>
        <dbReference type="ARBA" id="ARBA00001946"/>
    </source>
</evidence>
<dbReference type="GO" id="GO:0008859">
    <property type="term" value="F:exoribonuclease II activity"/>
    <property type="evidence" value="ECO:0007669"/>
    <property type="project" value="UniProtKB-EC"/>
</dbReference>
<evidence type="ECO:0000256" key="3">
    <source>
        <dbReference type="ARBA" id="ARBA00004496"/>
    </source>
</evidence>
<dbReference type="InterPro" id="IPR036361">
    <property type="entry name" value="SAP_dom_sf"/>
</dbReference>
<evidence type="ECO:0000256" key="9">
    <source>
        <dbReference type="ARBA" id="ARBA00022722"/>
    </source>
</evidence>
<evidence type="ECO:0000256" key="15">
    <source>
        <dbReference type="ARBA" id="ARBA00023158"/>
    </source>
</evidence>
<keyword evidence="16" id="KW-0539">Nucleus</keyword>
<dbReference type="Proteomes" id="UP000694720">
    <property type="component" value="Unplaced"/>
</dbReference>
<comment type="subcellular location">
    <subcellularLocation>
        <location evidence="3">Cytoplasm</location>
    </subcellularLocation>
    <subcellularLocation>
        <location evidence="4">Nucleus</location>
        <location evidence="4">Nucleolus</location>
    </subcellularLocation>
</comment>
<dbReference type="FunFam" id="3.30.420.10:FF:000034">
    <property type="entry name" value="3'-5' exoribonuclease 1"/>
    <property type="match status" value="1"/>
</dbReference>
<dbReference type="PROSITE" id="PS50800">
    <property type="entry name" value="SAP"/>
    <property type="match status" value="1"/>
</dbReference>
<dbReference type="GO" id="GO:0046872">
    <property type="term" value="F:metal ion binding"/>
    <property type="evidence" value="ECO:0007669"/>
    <property type="project" value="UniProtKB-KW"/>
</dbReference>
<keyword evidence="11" id="KW-0378">Hydrolase</keyword>
<dbReference type="FunFam" id="1.10.720.30:FF:000015">
    <property type="entry name" value="3'-5' exoribonuclease 1"/>
    <property type="match status" value="1"/>
</dbReference>
<evidence type="ECO:0000256" key="6">
    <source>
        <dbReference type="ARBA" id="ARBA00022490"/>
    </source>
</evidence>
<dbReference type="Ensembl" id="ENSSSCT00070053116.1">
    <property type="protein sequence ID" value="ENSSSCP00070044998.1"/>
    <property type="gene ID" value="ENSSSCG00070026501.1"/>
</dbReference>
<keyword evidence="14" id="KW-0694">RNA-binding</keyword>
<evidence type="ECO:0000256" key="8">
    <source>
        <dbReference type="ARBA" id="ARBA00022553"/>
    </source>
</evidence>
<proteinExistence type="predicted"/>
<feature type="domain" description="SAP" evidence="19">
    <location>
        <begin position="160"/>
        <end position="194"/>
    </location>
</feature>
<name>A0A4X1VSG4_PIG</name>